<proteinExistence type="predicted"/>
<keyword evidence="2" id="KW-1185">Reference proteome</keyword>
<sequence>MSGDTLTLTADVGATSGEGGAYTFYSSQVVVLTATLTKGGGADVLNGQEIVFSKIASPQQSIQNSTFEFVVFPADQNCAPDSKTGSVSVTLQRTGYGRGVAQLSVWVGGATGGPYQVSAKTWIGDVTSDPLEFTVSKPIVFATTGRSGRFVPLSQRNTVPSDGSFAYCSVCVLDGDGGPLTNMRVRLGARGDDIDAWWVTQLLLYREYDADVSHALPVYKDSALGWGADICTDEFGCADVFVCAKASLPALGTLQSTVGAYGMNSLTIFVVANVPDGGGGTVAGPQPILQDGDELTLDGTSTTFDVQIPHYQGVNKNDHVYLFCNGEYQGDLLVQDATKDPVGKIQAGCFALRSIDYDEVQPENSVAYVVSQADQAFYSMTNWFRAKGPLPCATPPEAIFTAPAPYVVGDELGLPLNCDRVSKGIRLRIPLGGLNVGLGYTVWLTVYLNGSRPDPFDDQPRGAIANGPVGWRLNGKMLQLGYAEWWFPSRTLMGYGQSSEGDLGTFQAQYRIYESSLTQPALVSVDAATPLYTSEILLLPLDTIAPAGWDDGRSQRFSEASICEM</sequence>
<dbReference type="Proteomes" id="UP000235777">
    <property type="component" value="Unassembled WGS sequence"/>
</dbReference>
<evidence type="ECO:0000313" key="1">
    <source>
        <dbReference type="EMBL" id="PMS37271.1"/>
    </source>
</evidence>
<dbReference type="EMBL" id="PNYC01000004">
    <property type="protein sequence ID" value="PMS37271.1"/>
    <property type="molecule type" value="Genomic_DNA"/>
</dbReference>
<dbReference type="STRING" id="863227.GCA_000373005_01256"/>
<dbReference type="RefSeq" id="WP_018439795.1">
    <property type="nucleotide sequence ID" value="NZ_KB890166.1"/>
</dbReference>
<reference evidence="1 2" key="1">
    <citation type="submission" date="2018-01" db="EMBL/GenBank/DDBJ databases">
        <title>Whole genome analyses suggest that Burkholderia sensu lato contains two further novel genera in the rhizoxinica-symbiotica group Mycetohabitans gen. nov., and Trinickia gen. nov.: implications for the evolution of diazotrophy and nodulation in the Burkholderiaceae.</title>
        <authorList>
            <person name="Estrada-de los Santos P."/>
            <person name="Palmer M."/>
            <person name="Chavez-Ramirez B."/>
            <person name="Beukes C."/>
            <person name="Steenkamp E.T."/>
            <person name="Hirsch A.M."/>
            <person name="Manyaka P."/>
            <person name="Maluk M."/>
            <person name="Lafos M."/>
            <person name="Crook M."/>
            <person name="Gross E."/>
            <person name="Simon M.F."/>
            <person name="Bueno dos Reis Junior F."/>
            <person name="Poole P.S."/>
            <person name="Venter S.N."/>
            <person name="James E.K."/>
        </authorList>
    </citation>
    <scope>NUCLEOTIDE SEQUENCE [LARGE SCALE GENOMIC DNA]</scope>
    <source>
        <strain evidence="1 2">JPY 581</strain>
    </source>
</reference>
<evidence type="ECO:0000313" key="2">
    <source>
        <dbReference type="Proteomes" id="UP000235777"/>
    </source>
</evidence>
<accession>A0A2N7X6R2</accession>
<gene>
    <name evidence="1" type="ORF">C0Z20_08080</name>
</gene>
<dbReference type="AlphaFoldDB" id="A0A2N7X6R2"/>
<organism evidence="1 2">
    <name type="scientific">Trinickia symbiotica</name>
    <dbReference type="NCBI Taxonomy" id="863227"/>
    <lineage>
        <taxon>Bacteria</taxon>
        <taxon>Pseudomonadati</taxon>
        <taxon>Pseudomonadota</taxon>
        <taxon>Betaproteobacteria</taxon>
        <taxon>Burkholderiales</taxon>
        <taxon>Burkholderiaceae</taxon>
        <taxon>Trinickia</taxon>
    </lineage>
</organism>
<protein>
    <submittedName>
        <fullName evidence="1">Uncharacterized protein</fullName>
    </submittedName>
</protein>
<comment type="caution">
    <text evidence="1">The sequence shown here is derived from an EMBL/GenBank/DDBJ whole genome shotgun (WGS) entry which is preliminary data.</text>
</comment>
<name>A0A2N7X6R2_9BURK</name>